<protein>
    <recommendedName>
        <fullName evidence="1">Recombinase domain-containing protein</fullName>
    </recommendedName>
</protein>
<proteinExistence type="predicted"/>
<dbReference type="Proteomes" id="UP000280417">
    <property type="component" value="Unassembled WGS sequence"/>
</dbReference>
<dbReference type="AlphaFoldDB" id="A0A662D910"/>
<evidence type="ECO:0000313" key="3">
    <source>
        <dbReference type="Proteomes" id="UP000280417"/>
    </source>
</evidence>
<reference evidence="2 3" key="1">
    <citation type="submission" date="2018-06" db="EMBL/GenBank/DDBJ databases">
        <title>Extensive metabolic versatility and redundancy in microbially diverse, dynamic hydrothermal sediments.</title>
        <authorList>
            <person name="Dombrowski N."/>
            <person name="Teske A."/>
            <person name="Baker B.J."/>
        </authorList>
    </citation>
    <scope>NUCLEOTIDE SEQUENCE [LARGE SCALE GENOMIC DNA]</scope>
    <source>
        <strain evidence="2">B3_G15</strain>
    </source>
</reference>
<dbReference type="InterPro" id="IPR038109">
    <property type="entry name" value="DNA_bind_recomb_sf"/>
</dbReference>
<name>A0A662D910_UNCAE</name>
<comment type="caution">
    <text evidence="2">The sequence shown here is derived from an EMBL/GenBank/DDBJ whole genome shotgun (WGS) entry which is preliminary data.</text>
</comment>
<sequence>KKFKSRRGKEQGGREFIDTYIQRVLKNPVYIGKIQYKGVIYEGKHCQPRDKSTHFSPV</sequence>
<dbReference type="GO" id="GO:0003677">
    <property type="term" value="F:DNA binding"/>
    <property type="evidence" value="ECO:0007669"/>
    <property type="project" value="InterPro"/>
</dbReference>
<organism evidence="2 3">
    <name type="scientific">Aerophobetes bacterium</name>
    <dbReference type="NCBI Taxonomy" id="2030807"/>
    <lineage>
        <taxon>Bacteria</taxon>
        <taxon>Candidatus Aerophobota</taxon>
    </lineage>
</organism>
<evidence type="ECO:0000313" key="2">
    <source>
        <dbReference type="EMBL" id="RLE12254.1"/>
    </source>
</evidence>
<evidence type="ECO:0000259" key="1">
    <source>
        <dbReference type="Pfam" id="PF07508"/>
    </source>
</evidence>
<feature type="domain" description="Recombinase" evidence="1">
    <location>
        <begin position="3"/>
        <end position="44"/>
    </location>
</feature>
<dbReference type="GO" id="GO:0000150">
    <property type="term" value="F:DNA strand exchange activity"/>
    <property type="evidence" value="ECO:0007669"/>
    <property type="project" value="InterPro"/>
</dbReference>
<dbReference type="EMBL" id="QMQA01000179">
    <property type="protein sequence ID" value="RLE12254.1"/>
    <property type="molecule type" value="Genomic_DNA"/>
</dbReference>
<dbReference type="Gene3D" id="3.90.1750.20">
    <property type="entry name" value="Putative Large Serine Recombinase, Chain B, Domain 2"/>
    <property type="match status" value="1"/>
</dbReference>
<gene>
    <name evidence="2" type="ORF">DRJ04_06535</name>
</gene>
<accession>A0A662D910</accession>
<dbReference type="Pfam" id="PF07508">
    <property type="entry name" value="Recombinase"/>
    <property type="match status" value="1"/>
</dbReference>
<feature type="non-terminal residue" evidence="2">
    <location>
        <position position="1"/>
    </location>
</feature>
<dbReference type="InterPro" id="IPR011109">
    <property type="entry name" value="DNA_bind_recombinase_dom"/>
</dbReference>